<organism evidence="2 3">
    <name type="scientific">Phnomibacter ginsenosidimutans</name>
    <dbReference type="NCBI Taxonomy" id="2676868"/>
    <lineage>
        <taxon>Bacteria</taxon>
        <taxon>Pseudomonadati</taxon>
        <taxon>Bacteroidota</taxon>
        <taxon>Chitinophagia</taxon>
        <taxon>Chitinophagales</taxon>
        <taxon>Chitinophagaceae</taxon>
        <taxon>Phnomibacter</taxon>
    </lineage>
</organism>
<dbReference type="KEGG" id="fls:GLV81_14110"/>
<dbReference type="InterPro" id="IPR018490">
    <property type="entry name" value="cNMP-bd_dom_sf"/>
</dbReference>
<gene>
    <name evidence="2" type="ORF">GLV81_14110</name>
</gene>
<evidence type="ECO:0000313" key="3">
    <source>
        <dbReference type="Proteomes" id="UP000426027"/>
    </source>
</evidence>
<dbReference type="Pfam" id="PF00027">
    <property type="entry name" value="cNMP_binding"/>
    <property type="match status" value="1"/>
</dbReference>
<feature type="domain" description="Cyclic nucleotide-binding" evidence="1">
    <location>
        <begin position="26"/>
        <end position="129"/>
    </location>
</feature>
<dbReference type="EMBL" id="CP046566">
    <property type="protein sequence ID" value="QGW29087.1"/>
    <property type="molecule type" value="Genomic_DNA"/>
</dbReference>
<dbReference type="InterPro" id="IPR000595">
    <property type="entry name" value="cNMP-bd_dom"/>
</dbReference>
<keyword evidence="3" id="KW-1185">Reference proteome</keyword>
<dbReference type="Gene3D" id="2.60.120.10">
    <property type="entry name" value="Jelly Rolls"/>
    <property type="match status" value="1"/>
</dbReference>
<accession>A0A6I6G939</accession>
<dbReference type="SUPFAM" id="SSF51206">
    <property type="entry name" value="cAMP-binding domain-like"/>
    <property type="match status" value="1"/>
</dbReference>
<reference evidence="2 3" key="1">
    <citation type="submission" date="2019-11" db="EMBL/GenBank/DDBJ databases">
        <authorList>
            <person name="Im W.T."/>
        </authorList>
    </citation>
    <scope>NUCLEOTIDE SEQUENCE [LARGE SCALE GENOMIC DNA]</scope>
    <source>
        <strain evidence="2 3">SB-02</strain>
    </source>
</reference>
<dbReference type="Proteomes" id="UP000426027">
    <property type="component" value="Chromosome"/>
</dbReference>
<evidence type="ECO:0000259" key="1">
    <source>
        <dbReference type="PROSITE" id="PS50042"/>
    </source>
</evidence>
<sequence>MQKLLALYSGTNISAADLLMISSKVERQFVKKGQLIATPGSVCNVLYVIEAGLFRCFTQEDGKDYTLFFRKEGEILTDYRSLIRKEPGQLYIQALEDGELYKLQASDLAMLFQEVPAMVQMNFQLLEKYYLRLLDDFTFLFAGDATARFKKFMLHHAEIIHRIPQHLVANYLRVTPTHLSRLKGQEQAG</sequence>
<name>A0A6I6G939_9BACT</name>
<dbReference type="AlphaFoldDB" id="A0A6I6G939"/>
<dbReference type="PROSITE" id="PS50042">
    <property type="entry name" value="CNMP_BINDING_3"/>
    <property type="match status" value="1"/>
</dbReference>
<evidence type="ECO:0000313" key="2">
    <source>
        <dbReference type="EMBL" id="QGW29087.1"/>
    </source>
</evidence>
<protein>
    <submittedName>
        <fullName evidence="2">Cyclic nucleotide-binding domain-containing protein</fullName>
    </submittedName>
</protein>
<dbReference type="CDD" id="cd00038">
    <property type="entry name" value="CAP_ED"/>
    <property type="match status" value="1"/>
</dbReference>
<proteinExistence type="predicted"/>
<dbReference type="InterPro" id="IPR014710">
    <property type="entry name" value="RmlC-like_jellyroll"/>
</dbReference>
<dbReference type="RefSeq" id="WP_157479440.1">
    <property type="nucleotide sequence ID" value="NZ_CP046566.1"/>
</dbReference>